<feature type="region of interest" description="Disordered" evidence="1">
    <location>
        <begin position="218"/>
        <end position="237"/>
    </location>
</feature>
<feature type="transmembrane region" description="Helical" evidence="2">
    <location>
        <begin position="56"/>
        <end position="79"/>
    </location>
</feature>
<keyword evidence="2" id="KW-1133">Transmembrane helix</keyword>
<evidence type="ECO:0000256" key="2">
    <source>
        <dbReference type="SAM" id="Phobius"/>
    </source>
</evidence>
<sequence>MLSGHAASLHQRSDSGELLEDLISESESEESVFCGKVVYRASFTELEGNNLKYDTIIWVLISLLLVMAWGVGLLMLLYLPYKRYVLRKEISSRKLYVTEDNIVYKACRPSFIPFWGPVKIKKQVPLHLVIDIIIEQGCLQAMYGLHTVRIESRVRGKPAPVDELQFQGVTNPDHLRAIIVAEAAKSVKSMASRPVMSMSSFEGQLSIPRMQSHSDIPAFNRFLSPPSGKVRTTRRGPSEVEVAVPAGLLLYKLEEVNQSVKKIESLVVGSHSEAVSIDS</sequence>
<dbReference type="OrthoDB" id="785244at2759"/>
<evidence type="ECO:0000313" key="4">
    <source>
        <dbReference type="EMBL" id="KAF3321647.1"/>
    </source>
</evidence>
<name>A0A833QMM2_9POAL</name>
<organism evidence="4 5">
    <name type="scientific">Carex littledalei</name>
    <dbReference type="NCBI Taxonomy" id="544730"/>
    <lineage>
        <taxon>Eukaryota</taxon>
        <taxon>Viridiplantae</taxon>
        <taxon>Streptophyta</taxon>
        <taxon>Embryophyta</taxon>
        <taxon>Tracheophyta</taxon>
        <taxon>Spermatophyta</taxon>
        <taxon>Magnoliopsida</taxon>
        <taxon>Liliopsida</taxon>
        <taxon>Poales</taxon>
        <taxon>Cyperaceae</taxon>
        <taxon>Cyperoideae</taxon>
        <taxon>Cariceae</taxon>
        <taxon>Carex</taxon>
        <taxon>Carex subgen. Euthyceras</taxon>
    </lineage>
</organism>
<keyword evidence="2" id="KW-0812">Transmembrane</keyword>
<reference evidence="4" key="1">
    <citation type="submission" date="2020-01" db="EMBL/GenBank/DDBJ databases">
        <title>Genome sequence of Kobresia littledalei, the first chromosome-level genome in the family Cyperaceae.</title>
        <authorList>
            <person name="Qu G."/>
        </authorList>
    </citation>
    <scope>NUCLEOTIDE SEQUENCE</scope>
    <source>
        <strain evidence="4">C.B.Clarke</strain>
        <tissue evidence="4">Leaf</tissue>
    </source>
</reference>
<dbReference type="PANTHER" id="PTHR35410:SF2">
    <property type="entry name" value="OS02G0640200 PROTEIN"/>
    <property type="match status" value="1"/>
</dbReference>
<dbReference type="InterPro" id="IPR056059">
    <property type="entry name" value="DUF7642"/>
</dbReference>
<dbReference type="Pfam" id="PF24649">
    <property type="entry name" value="DUF7642"/>
    <property type="match status" value="1"/>
</dbReference>
<proteinExistence type="predicted"/>
<gene>
    <name evidence="4" type="ORF">FCM35_KLT13863</name>
</gene>
<evidence type="ECO:0000256" key="1">
    <source>
        <dbReference type="SAM" id="MobiDB-lite"/>
    </source>
</evidence>
<dbReference type="EMBL" id="SWLB01000026">
    <property type="protein sequence ID" value="KAF3321647.1"/>
    <property type="molecule type" value="Genomic_DNA"/>
</dbReference>
<dbReference type="Proteomes" id="UP000623129">
    <property type="component" value="Unassembled WGS sequence"/>
</dbReference>
<keyword evidence="2" id="KW-0472">Membrane</keyword>
<comment type="caution">
    <text evidence="4">The sequence shown here is derived from an EMBL/GenBank/DDBJ whole genome shotgun (WGS) entry which is preliminary data.</text>
</comment>
<evidence type="ECO:0000259" key="3">
    <source>
        <dbReference type="Pfam" id="PF24649"/>
    </source>
</evidence>
<evidence type="ECO:0000313" key="5">
    <source>
        <dbReference type="Proteomes" id="UP000623129"/>
    </source>
</evidence>
<feature type="domain" description="DUF7642" evidence="3">
    <location>
        <begin position="88"/>
        <end position="186"/>
    </location>
</feature>
<protein>
    <recommendedName>
        <fullName evidence="3">DUF7642 domain-containing protein</fullName>
    </recommendedName>
</protein>
<dbReference type="PANTHER" id="PTHR35410">
    <property type="entry name" value="EXPRESSED PROTEIN"/>
    <property type="match status" value="1"/>
</dbReference>
<dbReference type="AlphaFoldDB" id="A0A833QMM2"/>
<accession>A0A833QMM2</accession>
<keyword evidence="5" id="KW-1185">Reference proteome</keyword>